<protein>
    <recommendedName>
        <fullName evidence="1">PHB de-polymerase C-terminal domain-containing protein</fullName>
    </recommendedName>
</protein>
<dbReference type="EMBL" id="CP038152">
    <property type="protein sequence ID" value="QBR04020.1"/>
    <property type="molecule type" value="Genomic_DNA"/>
</dbReference>
<organism evidence="2 3">
    <name type="scientific">Paraburkholderia pallida</name>
    <dbReference type="NCBI Taxonomy" id="2547399"/>
    <lineage>
        <taxon>Bacteria</taxon>
        <taxon>Pseudomonadati</taxon>
        <taxon>Pseudomonadota</taxon>
        <taxon>Betaproteobacteria</taxon>
        <taxon>Burkholderiales</taxon>
        <taxon>Burkholderiaceae</taxon>
        <taxon>Paraburkholderia</taxon>
    </lineage>
</organism>
<evidence type="ECO:0000313" key="3">
    <source>
        <dbReference type="Proteomes" id="UP000295727"/>
    </source>
</evidence>
<keyword evidence="3" id="KW-1185">Reference proteome</keyword>
<sequence length="63" mass="6973">MEGEPVRPDATRGSALVTAVIDAARKHCMTAAERAHYGIFSGRVWGTQISPQIRDLIYRYQPG</sequence>
<gene>
    <name evidence="2" type="ORF">E1956_43275</name>
</gene>
<geneLocation type="plasmid" evidence="2 3">
    <name>unnamed1</name>
</geneLocation>
<feature type="domain" description="PHB de-polymerase C-terminal" evidence="1">
    <location>
        <begin position="16"/>
        <end position="60"/>
    </location>
</feature>
<evidence type="ECO:0000259" key="1">
    <source>
        <dbReference type="Pfam" id="PF06850"/>
    </source>
</evidence>
<dbReference type="AlphaFoldDB" id="A0A4P7D9V3"/>
<accession>A0A4P7D9V3</accession>
<keyword evidence="2" id="KW-0614">Plasmid</keyword>
<evidence type="ECO:0000313" key="2">
    <source>
        <dbReference type="EMBL" id="QBR04020.1"/>
    </source>
</evidence>
<reference evidence="2 3" key="1">
    <citation type="submission" date="2019-03" db="EMBL/GenBank/DDBJ databases">
        <title>Paraburkholderia sp. 7MH5, isolated from subtropical forest soil.</title>
        <authorList>
            <person name="Gao Z.-H."/>
            <person name="Qiu L.-H."/>
        </authorList>
    </citation>
    <scope>NUCLEOTIDE SEQUENCE [LARGE SCALE GENOMIC DNA]</scope>
    <source>
        <strain evidence="2 3">7MH5</strain>
        <plasmid evidence="2 3">unnamed1</plasmid>
    </source>
</reference>
<dbReference type="Proteomes" id="UP000295727">
    <property type="component" value="Plasmid unnamed1"/>
</dbReference>
<dbReference type="Pfam" id="PF06850">
    <property type="entry name" value="PHB_depo_C"/>
    <property type="match status" value="1"/>
</dbReference>
<dbReference type="KEGG" id="ppai:E1956_43275"/>
<dbReference type="InterPro" id="IPR009656">
    <property type="entry name" value="PHB_depo_C"/>
</dbReference>
<proteinExistence type="predicted"/>
<name>A0A4P7D9V3_9BURK</name>